<evidence type="ECO:0000313" key="10">
    <source>
        <dbReference type="EMBL" id="MCG4618299.1"/>
    </source>
</evidence>
<proteinExistence type="inferred from homology"/>
<evidence type="ECO:0000256" key="1">
    <source>
        <dbReference type="ARBA" id="ARBA00004651"/>
    </source>
</evidence>
<evidence type="ECO:0000256" key="4">
    <source>
        <dbReference type="ARBA" id="ARBA00022475"/>
    </source>
</evidence>
<dbReference type="GO" id="GO:0015818">
    <property type="term" value="P:isoleucine transport"/>
    <property type="evidence" value="ECO:0007669"/>
    <property type="project" value="TreeGrafter"/>
</dbReference>
<keyword evidence="3" id="KW-0813">Transport</keyword>
<dbReference type="GO" id="GO:0005886">
    <property type="term" value="C:plasma membrane"/>
    <property type="evidence" value="ECO:0007669"/>
    <property type="project" value="UniProtKB-SubCell"/>
</dbReference>
<name>A0AAJ1BCC7_9ACTO</name>
<keyword evidence="5 9" id="KW-0812">Transmembrane</keyword>
<feature type="transmembrane region" description="Helical" evidence="9">
    <location>
        <begin position="224"/>
        <end position="246"/>
    </location>
</feature>
<accession>A0AAJ1BCC7</accession>
<dbReference type="NCBIfam" id="TIGR00796">
    <property type="entry name" value="livcs"/>
    <property type="match status" value="1"/>
</dbReference>
<keyword evidence="8 9" id="KW-0472">Membrane</keyword>
<feature type="transmembrane region" description="Helical" evidence="9">
    <location>
        <begin position="281"/>
        <end position="301"/>
    </location>
</feature>
<sequence length="480" mass="51371">MNSKTRILNVLVTGLALFAMFFGAGNLIFPVMIGVESGVEQVPATIGFMITGVLLPMAGMIAAATSSSGVLGIIERISHYPGLVFCWLIFLSTGMLYAIPRTAAASFSMSFQATTGDSHLALFIYTLVFFGIAGYLCLNPRNVLDRIGGLLTPALLILLAVMIIAAVATMDPSEAAPIEKYASTPTLKGIFDGYGTLDAIASFVFGVVIIRALRQKGFQPGRQLFGVTALSGVIAAFFLGLVYFGLSMVGSRVGRLNPNVKDGGEGLAFAAQHLFGSTGRVILGAIAILACLTTAIGLVEASTQFFRGLFPQISRPVWVVLHVVISLAIANLGLEALVNVIIPVMMFCYPITIMLVVTCILDIFIPGHMFWAYRLSVWVAAFFGLFDGLKAAGVLEEWIDTTIPLASLGLGWLIPSLVMLLVGLIIDFAQGRMKQQYDYDAVARQRNQSLVSAGLAFNEDELDEVAKPQENPTEKSDSDS</sequence>
<keyword evidence="6" id="KW-0029">Amino-acid transport</keyword>
<dbReference type="PANTHER" id="PTHR30588">
    <property type="entry name" value="BRANCHED-CHAIN AMINO ACID TRANSPORT SYSTEM 2 CARRIER PROTEIN"/>
    <property type="match status" value="1"/>
</dbReference>
<dbReference type="GO" id="GO:0015820">
    <property type="term" value="P:L-leucine transport"/>
    <property type="evidence" value="ECO:0007669"/>
    <property type="project" value="TreeGrafter"/>
</dbReference>
<dbReference type="PANTHER" id="PTHR30588:SF0">
    <property type="entry name" value="BRANCHED-CHAIN AMINO ACID PERMEASE BRNQ"/>
    <property type="match status" value="1"/>
</dbReference>
<evidence type="ECO:0000256" key="2">
    <source>
        <dbReference type="ARBA" id="ARBA00008540"/>
    </source>
</evidence>
<dbReference type="InterPro" id="IPR004685">
    <property type="entry name" value="Brnchd-chn_aa_trnsp_Livcs"/>
</dbReference>
<dbReference type="GO" id="GO:0015190">
    <property type="term" value="F:L-leucine transmembrane transporter activity"/>
    <property type="evidence" value="ECO:0007669"/>
    <property type="project" value="TreeGrafter"/>
</dbReference>
<evidence type="ECO:0000256" key="5">
    <source>
        <dbReference type="ARBA" id="ARBA00022692"/>
    </source>
</evidence>
<feature type="transmembrane region" description="Helical" evidence="9">
    <location>
        <begin position="119"/>
        <end position="138"/>
    </location>
</feature>
<dbReference type="RefSeq" id="WP_238128232.1">
    <property type="nucleotide sequence ID" value="NZ_JAKNHJ010000014.1"/>
</dbReference>
<organism evidence="10 11">
    <name type="scientific">Varibaculum cambriense</name>
    <dbReference type="NCBI Taxonomy" id="184870"/>
    <lineage>
        <taxon>Bacteria</taxon>
        <taxon>Bacillati</taxon>
        <taxon>Actinomycetota</taxon>
        <taxon>Actinomycetes</taxon>
        <taxon>Actinomycetales</taxon>
        <taxon>Actinomycetaceae</taxon>
        <taxon>Varibaculum</taxon>
    </lineage>
</organism>
<evidence type="ECO:0000256" key="6">
    <source>
        <dbReference type="ARBA" id="ARBA00022970"/>
    </source>
</evidence>
<feature type="transmembrane region" description="Helical" evidence="9">
    <location>
        <begin position="340"/>
        <end position="364"/>
    </location>
</feature>
<feature type="transmembrane region" description="Helical" evidence="9">
    <location>
        <begin position="45"/>
        <end position="65"/>
    </location>
</feature>
<keyword evidence="4" id="KW-1003">Cell membrane</keyword>
<evidence type="ECO:0000313" key="11">
    <source>
        <dbReference type="Proteomes" id="UP001200537"/>
    </source>
</evidence>
<feature type="transmembrane region" description="Helical" evidence="9">
    <location>
        <begin position="7"/>
        <end position="33"/>
    </location>
</feature>
<feature type="transmembrane region" description="Helical" evidence="9">
    <location>
        <begin position="313"/>
        <end position="334"/>
    </location>
</feature>
<gene>
    <name evidence="10" type="primary">brnQ</name>
    <name evidence="10" type="ORF">L0M99_07310</name>
</gene>
<comment type="similarity">
    <text evidence="2">Belongs to the branched chain amino acid transporter family.</text>
</comment>
<protein>
    <submittedName>
        <fullName evidence="10">Branched-chain amino acid transport system II carrier protein</fullName>
    </submittedName>
</protein>
<feature type="transmembrane region" description="Helical" evidence="9">
    <location>
        <begin position="371"/>
        <end position="389"/>
    </location>
</feature>
<evidence type="ECO:0000256" key="8">
    <source>
        <dbReference type="ARBA" id="ARBA00023136"/>
    </source>
</evidence>
<dbReference type="GO" id="GO:0015188">
    <property type="term" value="F:L-isoleucine transmembrane transporter activity"/>
    <property type="evidence" value="ECO:0007669"/>
    <property type="project" value="TreeGrafter"/>
</dbReference>
<evidence type="ECO:0000256" key="9">
    <source>
        <dbReference type="SAM" id="Phobius"/>
    </source>
</evidence>
<comment type="subcellular location">
    <subcellularLocation>
        <location evidence="1">Cell membrane</location>
        <topology evidence="1">Multi-pass membrane protein</topology>
    </subcellularLocation>
</comment>
<feature type="transmembrane region" description="Helical" evidence="9">
    <location>
        <begin position="190"/>
        <end position="212"/>
    </location>
</feature>
<dbReference type="Proteomes" id="UP001200537">
    <property type="component" value="Unassembled WGS sequence"/>
</dbReference>
<dbReference type="GO" id="GO:0005304">
    <property type="term" value="F:L-valine transmembrane transporter activity"/>
    <property type="evidence" value="ECO:0007669"/>
    <property type="project" value="TreeGrafter"/>
</dbReference>
<evidence type="ECO:0000256" key="7">
    <source>
        <dbReference type="ARBA" id="ARBA00022989"/>
    </source>
</evidence>
<dbReference type="EMBL" id="JAKNHJ010000014">
    <property type="protein sequence ID" value="MCG4618299.1"/>
    <property type="molecule type" value="Genomic_DNA"/>
</dbReference>
<evidence type="ECO:0000256" key="3">
    <source>
        <dbReference type="ARBA" id="ARBA00022448"/>
    </source>
</evidence>
<feature type="transmembrane region" description="Helical" evidence="9">
    <location>
        <begin position="77"/>
        <end position="99"/>
    </location>
</feature>
<keyword evidence="7 9" id="KW-1133">Transmembrane helix</keyword>
<dbReference type="Pfam" id="PF05525">
    <property type="entry name" value="Branch_AA_trans"/>
    <property type="match status" value="1"/>
</dbReference>
<dbReference type="AlphaFoldDB" id="A0AAJ1BCC7"/>
<comment type="caution">
    <text evidence="10">The sequence shown here is derived from an EMBL/GenBank/DDBJ whole genome shotgun (WGS) entry which is preliminary data.</text>
</comment>
<feature type="transmembrane region" description="Helical" evidence="9">
    <location>
        <begin position="409"/>
        <end position="429"/>
    </location>
</feature>
<feature type="transmembrane region" description="Helical" evidence="9">
    <location>
        <begin position="150"/>
        <end position="170"/>
    </location>
</feature>
<reference evidence="10" key="1">
    <citation type="submission" date="2022-01" db="EMBL/GenBank/DDBJ databases">
        <title>Collection of gut derived symbiotic bacterial strains cultured from healthy donors.</title>
        <authorList>
            <person name="Lin H."/>
            <person name="Kohout C."/>
            <person name="Waligurski E."/>
            <person name="Pamer E.G."/>
        </authorList>
    </citation>
    <scope>NUCLEOTIDE SEQUENCE</scope>
    <source>
        <strain evidence="10">DFI.7.46</strain>
    </source>
</reference>